<proteinExistence type="predicted"/>
<dbReference type="EMBL" id="UZAI01019766">
    <property type="protein sequence ID" value="VDP47554.1"/>
    <property type="molecule type" value="Genomic_DNA"/>
</dbReference>
<evidence type="ECO:0000313" key="2">
    <source>
        <dbReference type="Proteomes" id="UP000277204"/>
    </source>
</evidence>
<name>A0A183N5D9_9TREM</name>
<reference evidence="1 2" key="1">
    <citation type="submission" date="2018-11" db="EMBL/GenBank/DDBJ databases">
        <authorList>
            <consortium name="Pathogen Informatics"/>
        </authorList>
    </citation>
    <scope>NUCLEOTIDE SEQUENCE [LARGE SCALE GENOMIC DNA]</scope>
    <source>
        <strain evidence="1 2">Zambia</strain>
    </source>
</reference>
<dbReference type="AlphaFoldDB" id="A0A183N5D9"/>
<dbReference type="Proteomes" id="UP000277204">
    <property type="component" value="Unassembled WGS sequence"/>
</dbReference>
<keyword evidence="2" id="KW-1185">Reference proteome</keyword>
<gene>
    <name evidence="1" type="ORF">SMRZ_LOCUS23514</name>
</gene>
<accession>A0A183N5D9</accession>
<protein>
    <submittedName>
        <fullName evidence="1">Uncharacterized protein</fullName>
    </submittedName>
</protein>
<organism evidence="1 2">
    <name type="scientific">Schistosoma margrebowiei</name>
    <dbReference type="NCBI Taxonomy" id="48269"/>
    <lineage>
        <taxon>Eukaryota</taxon>
        <taxon>Metazoa</taxon>
        <taxon>Spiralia</taxon>
        <taxon>Lophotrochozoa</taxon>
        <taxon>Platyhelminthes</taxon>
        <taxon>Trematoda</taxon>
        <taxon>Digenea</taxon>
        <taxon>Strigeidida</taxon>
        <taxon>Schistosomatoidea</taxon>
        <taxon>Schistosomatidae</taxon>
        <taxon>Schistosoma</taxon>
    </lineage>
</organism>
<evidence type="ECO:0000313" key="1">
    <source>
        <dbReference type="EMBL" id="VDP47554.1"/>
    </source>
</evidence>
<sequence>MNTFSNCVSSCVDFIVPNFSAVCPSKTSAASWKHVTHKSPVMSAILT</sequence>